<accession>A0A1V2EW80</accession>
<dbReference type="AlphaFoldDB" id="A0A1V2EW80"/>
<keyword evidence="13" id="KW-1185">Reference proteome</keyword>
<keyword evidence="12" id="KW-0966">Cell projection</keyword>
<name>A0A1V2EW80_9SPHN</name>
<evidence type="ECO:0000313" key="12">
    <source>
        <dbReference type="EMBL" id="ONF96793.1"/>
    </source>
</evidence>
<dbReference type="InterPro" id="IPR005503">
    <property type="entry name" value="FliL"/>
</dbReference>
<dbReference type="OrthoDB" id="7058946at2"/>
<evidence type="ECO:0000256" key="4">
    <source>
        <dbReference type="ARBA" id="ARBA00022475"/>
    </source>
</evidence>
<comment type="similarity">
    <text evidence="3 10">Belongs to the FliL family.</text>
</comment>
<proteinExistence type="inferred from homology"/>
<dbReference type="STRING" id="1915074.SPHI_09870"/>
<reference evidence="12 13" key="1">
    <citation type="submission" date="2016-11" db="EMBL/GenBank/DDBJ databases">
        <title>Genome sequence of Sphingomonas jeddahensis G39.</title>
        <authorList>
            <person name="Poehlein A."/>
            <person name="Wuebbeler J.H."/>
            <person name="Steinbuechel A."/>
            <person name="Daniel R."/>
        </authorList>
    </citation>
    <scope>NUCLEOTIDE SEQUENCE [LARGE SCALE GENOMIC DNA]</scope>
    <source>
        <strain evidence="12 13">G39</strain>
    </source>
</reference>
<evidence type="ECO:0000256" key="10">
    <source>
        <dbReference type="RuleBase" id="RU364125"/>
    </source>
</evidence>
<comment type="subcellular location">
    <subcellularLocation>
        <location evidence="10">Cell inner membrane</location>
    </subcellularLocation>
    <subcellularLocation>
        <location evidence="2">Cell membrane</location>
        <topology evidence="2">Single-pass membrane protein</topology>
    </subcellularLocation>
</comment>
<dbReference type="Proteomes" id="UP000188729">
    <property type="component" value="Unassembled WGS sequence"/>
</dbReference>
<feature type="transmembrane region" description="Helical" evidence="10">
    <location>
        <begin position="20"/>
        <end position="42"/>
    </location>
</feature>
<evidence type="ECO:0000313" key="13">
    <source>
        <dbReference type="Proteomes" id="UP000188729"/>
    </source>
</evidence>
<comment type="function">
    <text evidence="1 10">Controls the rotational direction of flagella during chemotaxis.</text>
</comment>
<dbReference type="PANTHER" id="PTHR35091:SF2">
    <property type="entry name" value="FLAGELLAR PROTEIN FLIL"/>
    <property type="match status" value="1"/>
</dbReference>
<dbReference type="Pfam" id="PF03748">
    <property type="entry name" value="FliL"/>
    <property type="match status" value="1"/>
</dbReference>
<evidence type="ECO:0000256" key="8">
    <source>
        <dbReference type="ARBA" id="ARBA00022989"/>
    </source>
</evidence>
<dbReference type="EMBL" id="MPSB01000003">
    <property type="protein sequence ID" value="ONF96793.1"/>
    <property type="molecule type" value="Genomic_DNA"/>
</dbReference>
<dbReference type="GO" id="GO:0006935">
    <property type="term" value="P:chemotaxis"/>
    <property type="evidence" value="ECO:0007669"/>
    <property type="project" value="UniProtKB-KW"/>
</dbReference>
<feature type="compositionally biased region" description="Basic and acidic residues" evidence="11">
    <location>
        <begin position="55"/>
        <end position="88"/>
    </location>
</feature>
<sequence>MSDKEKPEAAPKKKGKLGKIIVMAVGAVVLIGGGVGAGLYAAGSGVVGGGTHAPDPNKPKLVPKSEQKHAEAGEDGGHGESENGEASHEGQATPEGAGGDPYASNYYALEKEFTANLQDSIHFLQVGVAISTPYDDKVIQNIKTNDIAIRSAILMALGDTTEDQVFSSEGKAALAKRLVASINGTLKQKEGFGGVSNVYFTNFVVQ</sequence>
<keyword evidence="12" id="KW-0969">Cilium</keyword>
<dbReference type="PANTHER" id="PTHR35091">
    <property type="entry name" value="FLAGELLAR PROTEIN FLIL"/>
    <property type="match status" value="1"/>
</dbReference>
<dbReference type="GO" id="GO:0005886">
    <property type="term" value="C:plasma membrane"/>
    <property type="evidence" value="ECO:0007669"/>
    <property type="project" value="UniProtKB-SubCell"/>
</dbReference>
<evidence type="ECO:0000256" key="2">
    <source>
        <dbReference type="ARBA" id="ARBA00004162"/>
    </source>
</evidence>
<gene>
    <name evidence="12" type="ORF">SPHI_09870</name>
</gene>
<keyword evidence="12" id="KW-0282">Flagellum</keyword>
<evidence type="ECO:0000256" key="11">
    <source>
        <dbReference type="SAM" id="MobiDB-lite"/>
    </source>
</evidence>
<dbReference type="GO" id="GO:0071978">
    <property type="term" value="P:bacterial-type flagellum-dependent swarming motility"/>
    <property type="evidence" value="ECO:0007669"/>
    <property type="project" value="TreeGrafter"/>
</dbReference>
<comment type="caution">
    <text evidence="12">The sequence shown here is derived from an EMBL/GenBank/DDBJ whole genome shotgun (WGS) entry which is preliminary data.</text>
</comment>
<keyword evidence="5 10" id="KW-0145">Chemotaxis</keyword>
<organism evidence="12 13">
    <name type="scientific">Sphingomonas jeddahensis</name>
    <dbReference type="NCBI Taxonomy" id="1915074"/>
    <lineage>
        <taxon>Bacteria</taxon>
        <taxon>Pseudomonadati</taxon>
        <taxon>Pseudomonadota</taxon>
        <taxon>Alphaproteobacteria</taxon>
        <taxon>Sphingomonadales</taxon>
        <taxon>Sphingomonadaceae</taxon>
        <taxon>Sphingomonas</taxon>
    </lineage>
</organism>
<evidence type="ECO:0000256" key="6">
    <source>
        <dbReference type="ARBA" id="ARBA00022692"/>
    </source>
</evidence>
<keyword evidence="9 10" id="KW-0472">Membrane</keyword>
<keyword evidence="10" id="KW-0997">Cell inner membrane</keyword>
<keyword evidence="4" id="KW-1003">Cell membrane</keyword>
<evidence type="ECO:0000256" key="3">
    <source>
        <dbReference type="ARBA" id="ARBA00008281"/>
    </source>
</evidence>
<feature type="region of interest" description="Disordered" evidence="11">
    <location>
        <begin position="51"/>
        <end position="101"/>
    </location>
</feature>
<evidence type="ECO:0000256" key="7">
    <source>
        <dbReference type="ARBA" id="ARBA00022779"/>
    </source>
</evidence>
<protein>
    <recommendedName>
        <fullName evidence="10">Flagellar protein FliL</fullName>
    </recommendedName>
</protein>
<keyword evidence="6 10" id="KW-0812">Transmembrane</keyword>
<evidence type="ECO:0000256" key="1">
    <source>
        <dbReference type="ARBA" id="ARBA00002254"/>
    </source>
</evidence>
<keyword evidence="8 10" id="KW-1133">Transmembrane helix</keyword>
<evidence type="ECO:0000256" key="5">
    <source>
        <dbReference type="ARBA" id="ARBA00022500"/>
    </source>
</evidence>
<dbReference type="RefSeq" id="WP_076743766.1">
    <property type="nucleotide sequence ID" value="NZ_MPSB01000003.1"/>
</dbReference>
<dbReference type="GO" id="GO:0009425">
    <property type="term" value="C:bacterial-type flagellum basal body"/>
    <property type="evidence" value="ECO:0007669"/>
    <property type="project" value="InterPro"/>
</dbReference>
<evidence type="ECO:0000256" key="9">
    <source>
        <dbReference type="ARBA" id="ARBA00023136"/>
    </source>
</evidence>
<keyword evidence="7 10" id="KW-0283">Flagellar rotation</keyword>